<dbReference type="Proteomes" id="UP000002648">
    <property type="component" value="Unassembled WGS sequence"/>
</dbReference>
<comment type="caution">
    <text evidence="1">The sequence shown here is derived from an EMBL/GenBank/DDBJ whole genome shotgun (WGS) entry which is preliminary data.</text>
</comment>
<proteinExistence type="predicted"/>
<name>A0A9P2S107_BARTA</name>
<organism evidence="1 2">
    <name type="scientific">Bartonella taylorii 8TBB</name>
    <dbReference type="NCBI Taxonomy" id="1094560"/>
    <lineage>
        <taxon>Bacteria</taxon>
        <taxon>Pseudomonadati</taxon>
        <taxon>Pseudomonadota</taxon>
        <taxon>Alphaproteobacteria</taxon>
        <taxon>Hyphomicrobiales</taxon>
        <taxon>Bartonellaceae</taxon>
        <taxon>Bartonella</taxon>
    </lineage>
</organism>
<evidence type="ECO:0000313" key="2">
    <source>
        <dbReference type="Proteomes" id="UP000002648"/>
    </source>
</evidence>
<dbReference type="EMBL" id="AIMD01000002">
    <property type="protein sequence ID" value="EJF97846.1"/>
    <property type="molecule type" value="Genomic_DNA"/>
</dbReference>
<reference evidence="1 2" key="1">
    <citation type="submission" date="2012-03" db="EMBL/GenBank/DDBJ databases">
        <title>The Genome Sequence of Bartonella taylorii 8TBB.</title>
        <authorList>
            <consortium name="The Broad Institute Genome Sequencing Platform"/>
            <consortium name="The Broad Institute Genome Sequencing Center for Infectious Disease"/>
            <person name="Feldgarden M."/>
            <person name="Kirby J."/>
            <person name="Kosoy M."/>
            <person name="Birtles R."/>
            <person name="Probert W.S."/>
            <person name="Chiaraviglio L."/>
            <person name="Young S.K."/>
            <person name="Zeng Q."/>
            <person name="Gargeya S."/>
            <person name="Fitzgerald M."/>
            <person name="Haas B."/>
            <person name="Abouelleil A."/>
            <person name="Alvarado L."/>
            <person name="Arachchi H.M."/>
            <person name="Berlin A."/>
            <person name="Chapman S.B."/>
            <person name="Gearin G."/>
            <person name="Goldberg J."/>
            <person name="Griggs A."/>
            <person name="Gujja S."/>
            <person name="Hansen M."/>
            <person name="Heiman D."/>
            <person name="Howarth C."/>
            <person name="Larimer J."/>
            <person name="Lui A."/>
            <person name="MacDonald P.J.P."/>
            <person name="McCowen C."/>
            <person name="Montmayeur A."/>
            <person name="Murphy C."/>
            <person name="Neiman D."/>
            <person name="Pearson M."/>
            <person name="Priest M."/>
            <person name="Roberts A."/>
            <person name="Saif S."/>
            <person name="Shea T."/>
            <person name="Sisk P."/>
            <person name="Stolte C."/>
            <person name="Sykes S."/>
            <person name="Wortman J."/>
            <person name="Nusbaum C."/>
            <person name="Birren B."/>
        </authorList>
    </citation>
    <scope>NUCLEOTIDE SEQUENCE [LARGE SCALE GENOMIC DNA]</scope>
    <source>
        <strain evidence="1 2">8TBB</strain>
    </source>
</reference>
<protein>
    <submittedName>
        <fullName evidence="1">Uncharacterized protein</fullName>
    </submittedName>
</protein>
<accession>A0A9P2S107</accession>
<evidence type="ECO:0000313" key="1">
    <source>
        <dbReference type="EMBL" id="EJF97846.1"/>
    </source>
</evidence>
<gene>
    <name evidence="1" type="ORF">ME9_00027</name>
</gene>
<keyword evidence="2" id="KW-1185">Reference proteome</keyword>
<sequence length="70" mass="8293">MERGGKLDGRALGWGAKEWHVRAESEVGERICEDFWRRLLQLRRMSVFKNKVKGRVFEALEDEVFGLWRA</sequence>
<dbReference type="AlphaFoldDB" id="A0A9P2S107"/>